<dbReference type="AlphaFoldDB" id="A0A6B1D7G8"/>
<reference evidence="7" key="1">
    <citation type="submission" date="2019-09" db="EMBL/GenBank/DDBJ databases">
        <title>Characterisation of the sponge microbiome using genome-centric metagenomics.</title>
        <authorList>
            <person name="Engelberts J.P."/>
            <person name="Robbins S.J."/>
            <person name="De Goeij J.M."/>
            <person name="Aranda M."/>
            <person name="Bell S.C."/>
            <person name="Webster N.S."/>
        </authorList>
    </citation>
    <scope>NUCLEOTIDE SEQUENCE</scope>
    <source>
        <strain evidence="7">SB0661_bin_32</strain>
    </source>
</reference>
<comment type="subcellular location">
    <subcellularLocation>
        <location evidence="1">Membrane</location>
        <topology evidence="1">Multi-pass membrane protein</topology>
    </subcellularLocation>
</comment>
<keyword evidence="4 6" id="KW-1133">Transmembrane helix</keyword>
<feature type="transmembrane region" description="Helical" evidence="6">
    <location>
        <begin position="219"/>
        <end position="239"/>
    </location>
</feature>
<proteinExistence type="predicted"/>
<feature type="transmembrane region" description="Helical" evidence="6">
    <location>
        <begin position="297"/>
        <end position="317"/>
    </location>
</feature>
<dbReference type="Pfam" id="PF07260">
    <property type="entry name" value="ANKH"/>
    <property type="match status" value="1"/>
</dbReference>
<keyword evidence="3 6" id="KW-0812">Transmembrane</keyword>
<evidence type="ECO:0008006" key="8">
    <source>
        <dbReference type="Google" id="ProtNLM"/>
    </source>
</evidence>
<dbReference type="PANTHER" id="PTHR28384">
    <property type="entry name" value="PROGRESSIVE ANKYLOSIS PROTEIN HOMOLOG"/>
    <property type="match status" value="1"/>
</dbReference>
<dbReference type="EMBL" id="VXMH01000058">
    <property type="protein sequence ID" value="MYC95524.1"/>
    <property type="molecule type" value="Genomic_DNA"/>
</dbReference>
<dbReference type="PANTHER" id="PTHR28384:SF1">
    <property type="entry name" value="PROGRESSIVE ANKYLOSIS PROTEIN HOMOLOG"/>
    <property type="match status" value="1"/>
</dbReference>
<evidence type="ECO:0000256" key="3">
    <source>
        <dbReference type="ARBA" id="ARBA00022692"/>
    </source>
</evidence>
<comment type="caution">
    <text evidence="7">The sequence shown here is derived from an EMBL/GenBank/DDBJ whole genome shotgun (WGS) entry which is preliminary data.</text>
</comment>
<evidence type="ECO:0000256" key="5">
    <source>
        <dbReference type="ARBA" id="ARBA00023136"/>
    </source>
</evidence>
<dbReference type="GO" id="GO:0005315">
    <property type="term" value="F:phosphate transmembrane transporter activity"/>
    <property type="evidence" value="ECO:0007669"/>
    <property type="project" value="InterPro"/>
</dbReference>
<keyword evidence="2" id="KW-0813">Transport</keyword>
<evidence type="ECO:0000256" key="1">
    <source>
        <dbReference type="ARBA" id="ARBA00004141"/>
    </source>
</evidence>
<feature type="transmembrane region" description="Helical" evidence="6">
    <location>
        <begin position="398"/>
        <end position="420"/>
    </location>
</feature>
<gene>
    <name evidence="7" type="ORF">F4X14_11190</name>
</gene>
<feature type="transmembrane region" description="Helical" evidence="6">
    <location>
        <begin position="371"/>
        <end position="392"/>
    </location>
</feature>
<evidence type="ECO:0000256" key="4">
    <source>
        <dbReference type="ARBA" id="ARBA00022989"/>
    </source>
</evidence>
<sequence length="435" mass="48477">MYLRFTQFLLPLVLTILIFEFGAQSINAGMARMPDAVRVLAAFGLAWGLVTSLSSPLAQLRYAGMVLVEDKRDFWRGLIYVSGLALIMVAVQWLLSGTLISRLLLEELHAVDTETSERVRIMMLWLLPMPLLRGITQLGMGVLTRGKQTGKISVATALSVAAGLAAVVALLEVDAVRARPIWLPILVLYASTLTEFIVIIFYLWRFFGGGLPDKLDRPPITYAALFHFTWPVALMNFMQESSRPLINLFVVRGAHGAEAMAALTVAYTLGQWTYRWLNELRALVPPFYAELRSYRPFLLYAYWCGLAASAICLLLFWTPLRTVLLEQVIGLTPALAELSRMPLQIYTFFPFVVVHRAYFHSIAFMERDTRPMAVGAPMRTGAILVALLALPLSGLQGASLGVAALLAGFTSETVTLWWLILGKKQLRVWRTRPAV</sequence>
<feature type="transmembrane region" description="Helical" evidence="6">
    <location>
        <begin position="183"/>
        <end position="207"/>
    </location>
</feature>
<accession>A0A6B1D7G8</accession>
<feature type="transmembrane region" description="Helical" evidence="6">
    <location>
        <begin position="341"/>
        <end position="359"/>
    </location>
</feature>
<evidence type="ECO:0000256" key="6">
    <source>
        <dbReference type="SAM" id="Phobius"/>
    </source>
</evidence>
<feature type="transmembrane region" description="Helical" evidence="6">
    <location>
        <begin position="121"/>
        <end position="140"/>
    </location>
</feature>
<dbReference type="InterPro" id="IPR009887">
    <property type="entry name" value="ANKH"/>
</dbReference>
<dbReference type="GO" id="GO:0030504">
    <property type="term" value="F:inorganic diphosphate transmembrane transporter activity"/>
    <property type="evidence" value="ECO:0007669"/>
    <property type="project" value="TreeGrafter"/>
</dbReference>
<dbReference type="GO" id="GO:0035435">
    <property type="term" value="P:phosphate ion transmembrane transport"/>
    <property type="evidence" value="ECO:0007669"/>
    <property type="project" value="InterPro"/>
</dbReference>
<organism evidence="7">
    <name type="scientific">Caldilineaceae bacterium SB0661_bin_32</name>
    <dbReference type="NCBI Taxonomy" id="2605255"/>
    <lineage>
        <taxon>Bacteria</taxon>
        <taxon>Bacillati</taxon>
        <taxon>Chloroflexota</taxon>
        <taxon>Caldilineae</taxon>
        <taxon>Caldilineales</taxon>
        <taxon>Caldilineaceae</taxon>
    </lineage>
</organism>
<keyword evidence="5 6" id="KW-0472">Membrane</keyword>
<protein>
    <recommendedName>
        <fullName evidence="8">MATE family efflux transporter</fullName>
    </recommendedName>
</protein>
<feature type="transmembrane region" description="Helical" evidence="6">
    <location>
        <begin position="78"/>
        <end position="101"/>
    </location>
</feature>
<name>A0A6B1D7G8_9CHLR</name>
<feature type="transmembrane region" description="Helical" evidence="6">
    <location>
        <begin position="38"/>
        <end position="58"/>
    </location>
</feature>
<dbReference type="GO" id="GO:0005886">
    <property type="term" value="C:plasma membrane"/>
    <property type="evidence" value="ECO:0007669"/>
    <property type="project" value="TreeGrafter"/>
</dbReference>
<feature type="transmembrane region" description="Helical" evidence="6">
    <location>
        <begin position="152"/>
        <end position="171"/>
    </location>
</feature>
<evidence type="ECO:0000313" key="7">
    <source>
        <dbReference type="EMBL" id="MYC95524.1"/>
    </source>
</evidence>
<evidence type="ECO:0000256" key="2">
    <source>
        <dbReference type="ARBA" id="ARBA00022448"/>
    </source>
</evidence>